<dbReference type="GeneTree" id="ENSGT00950000183015"/>
<evidence type="ECO:0000256" key="8">
    <source>
        <dbReference type="ARBA" id="ARBA00022782"/>
    </source>
</evidence>
<dbReference type="SUPFAM" id="SSF48350">
    <property type="entry name" value="GTPase activation domain, GAP"/>
    <property type="match status" value="1"/>
</dbReference>
<evidence type="ECO:0000256" key="12">
    <source>
        <dbReference type="ARBA" id="ARBA00023273"/>
    </source>
</evidence>
<evidence type="ECO:0000256" key="1">
    <source>
        <dbReference type="ARBA" id="ARBA00004245"/>
    </source>
</evidence>
<evidence type="ECO:0000256" key="6">
    <source>
        <dbReference type="ARBA" id="ARBA00022490"/>
    </source>
</evidence>
<organism evidence="20 21">
    <name type="scientific">Paramormyrops kingsleyae</name>
    <dbReference type="NCBI Taxonomy" id="1676925"/>
    <lineage>
        <taxon>Eukaryota</taxon>
        <taxon>Metazoa</taxon>
        <taxon>Chordata</taxon>
        <taxon>Craniata</taxon>
        <taxon>Vertebrata</taxon>
        <taxon>Euteleostomi</taxon>
        <taxon>Actinopterygii</taxon>
        <taxon>Neopterygii</taxon>
        <taxon>Teleostei</taxon>
        <taxon>Osteoglossocephala</taxon>
        <taxon>Osteoglossomorpha</taxon>
        <taxon>Osteoglossiformes</taxon>
        <taxon>Mormyridae</taxon>
        <taxon>Paramormyrops</taxon>
    </lineage>
</organism>
<reference evidence="20" key="1">
    <citation type="submission" date="2025-08" db="UniProtKB">
        <authorList>
            <consortium name="Ensembl"/>
        </authorList>
    </citation>
    <scope>IDENTIFICATION</scope>
</reference>
<feature type="compositionally biased region" description="Basic and acidic residues" evidence="17">
    <location>
        <begin position="639"/>
        <end position="662"/>
    </location>
</feature>
<protein>
    <recommendedName>
        <fullName evidence="15">Rho GTPase-activating protein 24</fullName>
    </recommendedName>
    <alternativeName>
        <fullName evidence="16">Rho-type GTPase-activating protein 24</fullName>
    </alternativeName>
</protein>
<evidence type="ECO:0000256" key="7">
    <source>
        <dbReference type="ARBA" id="ARBA00022553"/>
    </source>
</evidence>
<evidence type="ECO:0000256" key="15">
    <source>
        <dbReference type="ARBA" id="ARBA00070253"/>
    </source>
</evidence>
<dbReference type="GO" id="GO:0001891">
    <property type="term" value="C:phagocytic cup"/>
    <property type="evidence" value="ECO:0007669"/>
    <property type="project" value="TreeGrafter"/>
</dbReference>
<evidence type="ECO:0000256" key="11">
    <source>
        <dbReference type="ARBA" id="ARBA00023212"/>
    </source>
</evidence>
<dbReference type="GO" id="GO:0007165">
    <property type="term" value="P:signal transduction"/>
    <property type="evidence" value="ECO:0007669"/>
    <property type="project" value="InterPro"/>
</dbReference>
<dbReference type="Pfam" id="PF00169">
    <property type="entry name" value="PH"/>
    <property type="match status" value="1"/>
</dbReference>
<feature type="compositionally biased region" description="Polar residues" evidence="17">
    <location>
        <begin position="452"/>
        <end position="461"/>
    </location>
</feature>
<feature type="domain" description="PH" evidence="18">
    <location>
        <begin position="47"/>
        <end position="149"/>
    </location>
</feature>
<evidence type="ECO:0000259" key="18">
    <source>
        <dbReference type="PROSITE" id="PS50003"/>
    </source>
</evidence>
<dbReference type="FunFam" id="2.30.29.30:FF:000286">
    <property type="entry name" value="PH-protein kinase domain containing protein"/>
    <property type="match status" value="1"/>
</dbReference>
<dbReference type="Proteomes" id="UP000261540">
    <property type="component" value="Unplaced"/>
</dbReference>
<feature type="compositionally biased region" description="Low complexity" evidence="17">
    <location>
        <begin position="557"/>
        <end position="572"/>
    </location>
</feature>
<feature type="domain" description="Rho-GAP" evidence="19">
    <location>
        <begin position="159"/>
        <end position="353"/>
    </location>
</feature>
<evidence type="ECO:0000256" key="2">
    <source>
        <dbReference type="ARBA" id="ARBA00004282"/>
    </source>
</evidence>
<feature type="region of interest" description="Disordered" evidence="17">
    <location>
        <begin position="639"/>
        <end position="673"/>
    </location>
</feature>
<feature type="compositionally biased region" description="Basic and acidic residues" evidence="17">
    <location>
        <begin position="573"/>
        <end position="592"/>
    </location>
</feature>
<dbReference type="CTD" id="9938"/>
<dbReference type="FunFam" id="1.10.555.10:FF:000015">
    <property type="entry name" value="rho GTPase-activating protein 25 isoform X1"/>
    <property type="match status" value="1"/>
</dbReference>
<dbReference type="GO" id="GO:0030154">
    <property type="term" value="P:cell differentiation"/>
    <property type="evidence" value="ECO:0007669"/>
    <property type="project" value="UniProtKB-KW"/>
</dbReference>
<comment type="function">
    <text evidence="13">Rho GTPase-activating protein involved in cell polarity, cell morphology and cytoskeletal organization. Acts as a GTPase activator for the Rac-type GTPase by converting it to an inactive GDP-bound state. Controls actin remodeling by inactivating Rac downstream of Rho leading to suppress leading edge protrusion and promotes cell retraction to achieve cellular polarity. Able to suppress RAC1 and CDC42 activity in vitro. Overexpression induces cell rounding with partial or complete disruption of actin stress fibers and formation of membrane ruffles, lamellipodia, and filopodia. Isoform 2 is a vascular cell-specific GAP involved in modulation of angiogenesis.</text>
</comment>
<dbReference type="OrthoDB" id="185175at2759"/>
<feature type="region of interest" description="Disordered" evidence="17">
    <location>
        <begin position="353"/>
        <end position="374"/>
    </location>
</feature>
<keyword evidence="5" id="KW-0217">Developmental protein</keyword>
<keyword evidence="21" id="KW-1185">Reference proteome</keyword>
<feature type="compositionally biased region" description="Polar residues" evidence="17">
    <location>
        <begin position="433"/>
        <end position="443"/>
    </location>
</feature>
<dbReference type="SMART" id="SM00233">
    <property type="entry name" value="PH"/>
    <property type="match status" value="1"/>
</dbReference>
<evidence type="ECO:0000256" key="16">
    <source>
        <dbReference type="ARBA" id="ARBA00083366"/>
    </source>
</evidence>
<dbReference type="GO" id="GO:0042995">
    <property type="term" value="C:cell projection"/>
    <property type="evidence" value="ECO:0007669"/>
    <property type="project" value="UniProtKB-SubCell"/>
</dbReference>
<evidence type="ECO:0000256" key="5">
    <source>
        <dbReference type="ARBA" id="ARBA00022473"/>
    </source>
</evidence>
<dbReference type="Pfam" id="PF00620">
    <property type="entry name" value="RhoGAP"/>
    <property type="match status" value="1"/>
</dbReference>
<dbReference type="PANTHER" id="PTHR15228:SF20">
    <property type="entry name" value="RHO GTPASE-ACTIVATING PROTEIN 25"/>
    <property type="match status" value="1"/>
</dbReference>
<keyword evidence="12" id="KW-0966">Cell projection</keyword>
<dbReference type="STRING" id="1676925.ENSPKIP00000015200"/>
<dbReference type="GO" id="GO:0007015">
    <property type="term" value="P:actin filament organization"/>
    <property type="evidence" value="ECO:0007669"/>
    <property type="project" value="TreeGrafter"/>
</dbReference>
<dbReference type="GO" id="GO:0006911">
    <property type="term" value="P:phagocytosis, engulfment"/>
    <property type="evidence" value="ECO:0007669"/>
    <property type="project" value="TreeGrafter"/>
</dbReference>
<keyword evidence="11" id="KW-0206">Cytoskeleton</keyword>
<comment type="subunit">
    <text evidence="14">Interacts with FLNA.</text>
</comment>
<dbReference type="GO" id="GO:0005856">
    <property type="term" value="C:cytoskeleton"/>
    <property type="evidence" value="ECO:0007669"/>
    <property type="project" value="UniProtKB-SubCell"/>
</dbReference>
<evidence type="ECO:0000256" key="13">
    <source>
        <dbReference type="ARBA" id="ARBA00058502"/>
    </source>
</evidence>
<evidence type="ECO:0000313" key="20">
    <source>
        <dbReference type="Ensembl" id="ENSPKIP00000015200.1"/>
    </source>
</evidence>
<name>A0A3B3RBB1_9TELE</name>
<keyword evidence="8" id="KW-0221">Differentiation</keyword>
<dbReference type="KEGG" id="pki:111839448"/>
<reference evidence="20" key="2">
    <citation type="submission" date="2025-09" db="UniProtKB">
        <authorList>
            <consortium name="Ensembl"/>
        </authorList>
    </citation>
    <scope>IDENTIFICATION</scope>
</reference>
<dbReference type="PROSITE" id="PS50238">
    <property type="entry name" value="RHOGAP"/>
    <property type="match status" value="1"/>
</dbReference>
<evidence type="ECO:0000256" key="3">
    <source>
        <dbReference type="ARBA" id="ARBA00004316"/>
    </source>
</evidence>
<keyword evidence="4" id="KW-0343">GTPase activation</keyword>
<accession>A0A3B3RBB1</accession>
<keyword evidence="10" id="KW-0175">Coiled coil</keyword>
<keyword evidence="9" id="KW-0965">Cell junction</keyword>
<evidence type="ECO:0000259" key="19">
    <source>
        <dbReference type="PROSITE" id="PS50238"/>
    </source>
</evidence>
<dbReference type="CDD" id="cd04390">
    <property type="entry name" value="RhoGAP_ARHGAP22_24_25"/>
    <property type="match status" value="1"/>
</dbReference>
<dbReference type="AlphaFoldDB" id="A0A3B3RBB1"/>
<dbReference type="GO" id="GO:0051058">
    <property type="term" value="P:negative regulation of small GTPase mediated signal transduction"/>
    <property type="evidence" value="ECO:0007669"/>
    <property type="project" value="TreeGrafter"/>
</dbReference>
<proteinExistence type="predicted"/>
<feature type="compositionally biased region" description="Gly residues" evidence="17">
    <location>
        <begin position="530"/>
        <end position="539"/>
    </location>
</feature>
<dbReference type="SMART" id="SM00324">
    <property type="entry name" value="RhoGAP"/>
    <property type="match status" value="1"/>
</dbReference>
<dbReference type="Gene3D" id="2.30.29.30">
    <property type="entry name" value="Pleckstrin-homology domain (PH domain)/Phosphotyrosine-binding domain (PTB)"/>
    <property type="match status" value="1"/>
</dbReference>
<feature type="region of interest" description="Disordered" evidence="17">
    <location>
        <begin position="24"/>
        <end position="44"/>
    </location>
</feature>
<dbReference type="PROSITE" id="PS50003">
    <property type="entry name" value="PH_DOMAIN"/>
    <property type="match status" value="1"/>
</dbReference>
<sequence>MSLKLPRNWDFSAFRAESAKIARSKSVMPGEGSPASCRPGSPRTLERPLKTGWLKKQRSIVKNWQARYFVLRGHTLYYHKDDKDSSCQGSISLKSTQVNELPSNADEQGKFLFEIIPGNGDRERDPCVLMANSQNEMEEWVRAIRRVLGAQSSGAVFGRSLSETIAHEQRFGPRLVPILVQKCADFIREHGLNEEGIFRLPGQDNQVKQFRDAFDAGERPSFPSDTDVHTVASLLKLYLRELPEPVVPCGQYQSFLDCTHQLNPNGREGRDALEMQISFIPKANYNLLSYVCRFLNEVQLNSKVNKMSVENLATVFGVNLLKPQIEDPVTMMKSTPQIQKLMTAMIRQHEELFPPSKDVTPPPPSKNSESKASAPRSFVGWDSADFCSASPDILPLSEVPEEDDARTLGSVREEGEGSEAAVDTPASCIPPCSSATDPWSGSGSPRKRTHTLPASTCSYPSRGTRGGDMLSPMLSLDEGNQRGTFSEDIFEILGLQNLTPSERAGSAGKGTCRGTKDAMPTQVTPPEGAGSAGKGGCGGTRDAIAIQVTPPDRRRSSSSSSSSGSSLVLSQSSREESLEACADAKKPKEQPERQQSSQDSPEDRISSLLQKNSELTAMVKELQAALEAEKRHREALEIRLRNAEQSHDEAQRRNRGLDREIQEFLPRPRGGPP</sequence>
<dbReference type="GO" id="GO:0070161">
    <property type="term" value="C:anchoring junction"/>
    <property type="evidence" value="ECO:0007669"/>
    <property type="project" value="UniProtKB-SubCell"/>
</dbReference>
<dbReference type="InterPro" id="IPR051025">
    <property type="entry name" value="RhoGAP"/>
</dbReference>
<dbReference type="Ensembl" id="ENSPKIT00000039661.1">
    <property type="protein sequence ID" value="ENSPKIP00000015200.1"/>
    <property type="gene ID" value="ENSPKIG00000001995.1"/>
</dbReference>
<dbReference type="SUPFAM" id="SSF50729">
    <property type="entry name" value="PH domain-like"/>
    <property type="match status" value="1"/>
</dbReference>
<feature type="region of interest" description="Disordered" evidence="17">
    <location>
        <begin position="500"/>
        <end position="613"/>
    </location>
</feature>
<dbReference type="InterPro" id="IPR011993">
    <property type="entry name" value="PH-like_dom_sf"/>
</dbReference>
<keyword evidence="7" id="KW-0597">Phosphoprotein</keyword>
<dbReference type="GO" id="GO:0005096">
    <property type="term" value="F:GTPase activator activity"/>
    <property type="evidence" value="ECO:0007669"/>
    <property type="project" value="UniProtKB-KW"/>
</dbReference>
<comment type="subcellular location">
    <subcellularLocation>
        <location evidence="2">Cell junction</location>
    </subcellularLocation>
    <subcellularLocation>
        <location evidence="3">Cell projection</location>
    </subcellularLocation>
    <subcellularLocation>
        <location evidence="1">Cytoplasm</location>
        <location evidence="1">Cytoskeleton</location>
    </subcellularLocation>
</comment>
<evidence type="ECO:0000256" key="10">
    <source>
        <dbReference type="ARBA" id="ARBA00023054"/>
    </source>
</evidence>
<dbReference type="PANTHER" id="PTHR15228">
    <property type="entry name" value="SPERMATHECAL PHYSIOLOGY VARIANT"/>
    <property type="match status" value="1"/>
</dbReference>
<dbReference type="InterPro" id="IPR008936">
    <property type="entry name" value="Rho_GTPase_activation_prot"/>
</dbReference>
<dbReference type="InterPro" id="IPR001849">
    <property type="entry name" value="PH_domain"/>
</dbReference>
<evidence type="ECO:0000256" key="17">
    <source>
        <dbReference type="SAM" id="MobiDB-lite"/>
    </source>
</evidence>
<evidence type="ECO:0000256" key="4">
    <source>
        <dbReference type="ARBA" id="ARBA00022468"/>
    </source>
</evidence>
<keyword evidence="6" id="KW-0963">Cytoplasm</keyword>
<evidence type="ECO:0000256" key="9">
    <source>
        <dbReference type="ARBA" id="ARBA00022949"/>
    </source>
</evidence>
<evidence type="ECO:0000256" key="14">
    <source>
        <dbReference type="ARBA" id="ARBA00066033"/>
    </source>
</evidence>
<dbReference type="InterPro" id="IPR000198">
    <property type="entry name" value="RhoGAP_dom"/>
</dbReference>
<dbReference type="Gene3D" id="1.10.555.10">
    <property type="entry name" value="Rho GTPase activation protein"/>
    <property type="match status" value="1"/>
</dbReference>
<feature type="region of interest" description="Disordered" evidence="17">
    <location>
        <begin position="414"/>
        <end position="466"/>
    </location>
</feature>
<evidence type="ECO:0000313" key="21">
    <source>
        <dbReference type="Proteomes" id="UP000261540"/>
    </source>
</evidence>